<reference evidence="2 3" key="1">
    <citation type="submission" date="2015-07" db="EMBL/GenBank/DDBJ databases">
        <title>Comparative genomics of the Sigatoka disease complex on banana suggests a link between parallel evolutionary changes in Pseudocercospora fijiensis and Pseudocercospora eumusae and increased virulence on the banana host.</title>
        <authorList>
            <person name="Chang T.-C."/>
            <person name="Salvucci A."/>
            <person name="Crous P.W."/>
            <person name="Stergiopoulos I."/>
        </authorList>
    </citation>
    <scope>NUCLEOTIDE SEQUENCE [LARGE SCALE GENOMIC DNA]</scope>
    <source>
        <strain evidence="2 3">CBS 116634</strain>
    </source>
</reference>
<proteinExistence type="predicted"/>
<evidence type="ECO:0000313" key="2">
    <source>
        <dbReference type="EMBL" id="KXT17430.1"/>
    </source>
</evidence>
<dbReference type="EMBL" id="LFZO01000020">
    <property type="protein sequence ID" value="KXT17430.1"/>
    <property type="molecule type" value="Genomic_DNA"/>
</dbReference>
<dbReference type="STRING" id="113226.A0A139IS42"/>
<dbReference type="Proteomes" id="UP000073492">
    <property type="component" value="Unassembled WGS sequence"/>
</dbReference>
<dbReference type="Pfam" id="PF00581">
    <property type="entry name" value="Rhodanese"/>
    <property type="match status" value="1"/>
</dbReference>
<accession>A0A139IS42</accession>
<dbReference type="InterPro" id="IPR001763">
    <property type="entry name" value="Rhodanese-like_dom"/>
</dbReference>
<dbReference type="GO" id="GO:0005739">
    <property type="term" value="C:mitochondrion"/>
    <property type="evidence" value="ECO:0007669"/>
    <property type="project" value="TreeGrafter"/>
</dbReference>
<feature type="domain" description="Rhodanese" evidence="1">
    <location>
        <begin position="77"/>
        <end position="178"/>
    </location>
</feature>
<dbReference type="Gene3D" id="3.40.250.10">
    <property type="entry name" value="Rhodanese-like domain"/>
    <property type="match status" value="1"/>
</dbReference>
<dbReference type="SMART" id="SM00450">
    <property type="entry name" value="RHOD"/>
    <property type="match status" value="1"/>
</dbReference>
<evidence type="ECO:0000259" key="1">
    <source>
        <dbReference type="PROSITE" id="PS50206"/>
    </source>
</evidence>
<keyword evidence="3" id="KW-1185">Reference proteome</keyword>
<organism evidence="2 3">
    <name type="scientific">Pseudocercospora musae</name>
    <dbReference type="NCBI Taxonomy" id="113226"/>
    <lineage>
        <taxon>Eukaryota</taxon>
        <taxon>Fungi</taxon>
        <taxon>Dikarya</taxon>
        <taxon>Ascomycota</taxon>
        <taxon>Pezizomycotina</taxon>
        <taxon>Dothideomycetes</taxon>
        <taxon>Dothideomycetidae</taxon>
        <taxon>Mycosphaerellales</taxon>
        <taxon>Mycosphaerellaceae</taxon>
        <taxon>Pseudocercospora</taxon>
    </lineage>
</organism>
<dbReference type="AlphaFoldDB" id="A0A139IS42"/>
<dbReference type="PANTHER" id="PTHR44086:SF10">
    <property type="entry name" value="THIOSULFATE SULFURTRANSFERASE_RHODANESE-LIKE DOMAIN-CONTAINING PROTEIN 3"/>
    <property type="match status" value="1"/>
</dbReference>
<dbReference type="PROSITE" id="PS50206">
    <property type="entry name" value="RHODANESE_3"/>
    <property type="match status" value="1"/>
</dbReference>
<gene>
    <name evidence="2" type="ORF">AC579_5725</name>
</gene>
<sequence length="179" mass="19679">MSVKMAFARPAATAALRSNVCTSVRPFPAAKSLVQPLLKPAQQPLRPSITSVRCHSASGSLSKVYDFDTVKDISEKPSPGRILIDVREPSEYEAGYIPTAINLPIKSQPDALFLPEEEFEDRFGFEKPATDKEVVFYCKSGVRSSAAAQLAQQHGYTNVAEYRGSWLDWTKNGGTTRKP</sequence>
<dbReference type="GO" id="GO:0004792">
    <property type="term" value="F:thiosulfate-cyanide sulfurtransferase activity"/>
    <property type="evidence" value="ECO:0007669"/>
    <property type="project" value="TreeGrafter"/>
</dbReference>
<dbReference type="PANTHER" id="PTHR44086">
    <property type="entry name" value="THIOSULFATE SULFURTRANSFERASE RDL2, MITOCHONDRIAL-RELATED"/>
    <property type="match status" value="1"/>
</dbReference>
<protein>
    <recommendedName>
        <fullName evidence="1">Rhodanese domain-containing protein</fullName>
    </recommendedName>
</protein>
<comment type="caution">
    <text evidence="2">The sequence shown here is derived from an EMBL/GenBank/DDBJ whole genome shotgun (WGS) entry which is preliminary data.</text>
</comment>
<dbReference type="InterPro" id="IPR036873">
    <property type="entry name" value="Rhodanese-like_dom_sf"/>
</dbReference>
<dbReference type="SUPFAM" id="SSF52821">
    <property type="entry name" value="Rhodanese/Cell cycle control phosphatase"/>
    <property type="match status" value="1"/>
</dbReference>
<name>A0A139IS42_9PEZI</name>
<evidence type="ECO:0000313" key="3">
    <source>
        <dbReference type="Proteomes" id="UP000073492"/>
    </source>
</evidence>
<dbReference type="CDD" id="cd01519">
    <property type="entry name" value="RHOD_HSP67B2"/>
    <property type="match status" value="1"/>
</dbReference>
<dbReference type="OrthoDB" id="566238at2759"/>